<evidence type="ECO:0000313" key="1">
    <source>
        <dbReference type="EMBL" id="KAI0301577.1"/>
    </source>
</evidence>
<name>A0AAD4M6M5_9AGAM</name>
<dbReference type="AlphaFoldDB" id="A0AAD4M6M5"/>
<accession>A0AAD4M6M5</accession>
<reference evidence="1" key="1">
    <citation type="journal article" date="2022" name="New Phytol.">
        <title>Evolutionary transition to the ectomycorrhizal habit in the genomes of a hyperdiverse lineage of mushroom-forming fungi.</title>
        <authorList>
            <person name="Looney B."/>
            <person name="Miyauchi S."/>
            <person name="Morin E."/>
            <person name="Drula E."/>
            <person name="Courty P.E."/>
            <person name="Kohler A."/>
            <person name="Kuo A."/>
            <person name="LaButti K."/>
            <person name="Pangilinan J."/>
            <person name="Lipzen A."/>
            <person name="Riley R."/>
            <person name="Andreopoulos W."/>
            <person name="He G."/>
            <person name="Johnson J."/>
            <person name="Nolan M."/>
            <person name="Tritt A."/>
            <person name="Barry K.W."/>
            <person name="Grigoriev I.V."/>
            <person name="Nagy L.G."/>
            <person name="Hibbett D."/>
            <person name="Henrissat B."/>
            <person name="Matheny P.B."/>
            <person name="Labbe J."/>
            <person name="Martin F.M."/>
        </authorList>
    </citation>
    <scope>NUCLEOTIDE SEQUENCE</scope>
    <source>
        <strain evidence="1">BPL690</strain>
    </source>
</reference>
<keyword evidence="2" id="KW-1185">Reference proteome</keyword>
<evidence type="ECO:0000313" key="2">
    <source>
        <dbReference type="Proteomes" id="UP001203297"/>
    </source>
</evidence>
<organism evidence="1 2">
    <name type="scientific">Multifurca ochricompacta</name>
    <dbReference type="NCBI Taxonomy" id="376703"/>
    <lineage>
        <taxon>Eukaryota</taxon>
        <taxon>Fungi</taxon>
        <taxon>Dikarya</taxon>
        <taxon>Basidiomycota</taxon>
        <taxon>Agaricomycotina</taxon>
        <taxon>Agaricomycetes</taxon>
        <taxon>Russulales</taxon>
        <taxon>Russulaceae</taxon>
        <taxon>Multifurca</taxon>
    </lineage>
</organism>
<proteinExistence type="predicted"/>
<comment type="caution">
    <text evidence="1">The sequence shown here is derived from an EMBL/GenBank/DDBJ whole genome shotgun (WGS) entry which is preliminary data.</text>
</comment>
<protein>
    <submittedName>
        <fullName evidence="1">Uncharacterized protein</fullName>
    </submittedName>
</protein>
<dbReference type="Proteomes" id="UP001203297">
    <property type="component" value="Unassembled WGS sequence"/>
</dbReference>
<gene>
    <name evidence="1" type="ORF">B0F90DRAFT_316664</name>
</gene>
<sequence>MAASNSTALAEILGIPSTSSSTASPSPLTITKTVSPSIFSGLITSTTATASEAEDHLQKLTTATQSVGDYFKAKLDAKARPRLGKVATVTVTAMQDVYEDDGNDLPRAGLGVSRSGLSETWVEPVRGGIGASSPFAATFVLGQATVDMKIEQEHEAPPNT</sequence>
<dbReference type="EMBL" id="WTXG01000014">
    <property type="protein sequence ID" value="KAI0301577.1"/>
    <property type="molecule type" value="Genomic_DNA"/>
</dbReference>